<dbReference type="InterPro" id="IPR050568">
    <property type="entry name" value="Transcr_DNA_Rep_Reg"/>
</dbReference>
<feature type="region of interest" description="Disordered" evidence="3">
    <location>
        <begin position="1"/>
        <end position="66"/>
    </location>
</feature>
<dbReference type="InterPro" id="IPR003958">
    <property type="entry name" value="CBFA_NFYB_domain"/>
</dbReference>
<dbReference type="SUPFAM" id="SSF47113">
    <property type="entry name" value="Histone-fold"/>
    <property type="match status" value="1"/>
</dbReference>
<accession>A0ABD1LYL9</accession>
<dbReference type="PANTHER" id="PTHR10252">
    <property type="entry name" value="HISTONE-LIKE TRANSCRIPTION FACTOR CCAAT-RELATED"/>
    <property type="match status" value="1"/>
</dbReference>
<organism evidence="5 6">
    <name type="scientific">Flemingia macrophylla</name>
    <dbReference type="NCBI Taxonomy" id="520843"/>
    <lineage>
        <taxon>Eukaryota</taxon>
        <taxon>Viridiplantae</taxon>
        <taxon>Streptophyta</taxon>
        <taxon>Embryophyta</taxon>
        <taxon>Tracheophyta</taxon>
        <taxon>Spermatophyta</taxon>
        <taxon>Magnoliopsida</taxon>
        <taxon>eudicotyledons</taxon>
        <taxon>Gunneridae</taxon>
        <taxon>Pentapetalae</taxon>
        <taxon>rosids</taxon>
        <taxon>fabids</taxon>
        <taxon>Fabales</taxon>
        <taxon>Fabaceae</taxon>
        <taxon>Papilionoideae</taxon>
        <taxon>50 kb inversion clade</taxon>
        <taxon>NPAAA clade</taxon>
        <taxon>indigoferoid/millettioid clade</taxon>
        <taxon>Phaseoleae</taxon>
        <taxon>Flemingia</taxon>
    </lineage>
</organism>
<proteinExistence type="predicted"/>
<comment type="caution">
    <text evidence="5">The sequence shown here is derived from an EMBL/GenBank/DDBJ whole genome shotgun (WGS) entry which is preliminary data.</text>
</comment>
<keyword evidence="6" id="KW-1185">Reference proteome</keyword>
<gene>
    <name evidence="5" type="ORF">Fmac_022054</name>
</gene>
<dbReference type="Gene3D" id="1.10.20.10">
    <property type="entry name" value="Histone, subunit A"/>
    <property type="match status" value="1"/>
</dbReference>
<dbReference type="PANTHER" id="PTHR10252:SF93">
    <property type="entry name" value="DNA POLYMERASE II SUBUNIT B3-1"/>
    <property type="match status" value="1"/>
</dbReference>
<dbReference type="EMBL" id="JBGMDY010000007">
    <property type="protein sequence ID" value="KAL2328627.1"/>
    <property type="molecule type" value="Genomic_DNA"/>
</dbReference>
<dbReference type="Pfam" id="PF00808">
    <property type="entry name" value="CBFD_NFYB_HMF"/>
    <property type="match status" value="1"/>
</dbReference>
<dbReference type="GO" id="GO:0005634">
    <property type="term" value="C:nucleus"/>
    <property type="evidence" value="ECO:0007669"/>
    <property type="project" value="UniProtKB-SubCell"/>
</dbReference>
<dbReference type="AlphaFoldDB" id="A0ABD1LYL9"/>
<evidence type="ECO:0000256" key="3">
    <source>
        <dbReference type="SAM" id="MobiDB-lite"/>
    </source>
</evidence>
<feature type="compositionally biased region" description="Basic and acidic residues" evidence="3">
    <location>
        <begin position="19"/>
        <end position="42"/>
    </location>
</feature>
<dbReference type="Proteomes" id="UP001603857">
    <property type="component" value="Unassembled WGS sequence"/>
</dbReference>
<evidence type="ECO:0000256" key="1">
    <source>
        <dbReference type="ARBA" id="ARBA00004123"/>
    </source>
</evidence>
<evidence type="ECO:0000259" key="4">
    <source>
        <dbReference type="Pfam" id="PF00808"/>
    </source>
</evidence>
<evidence type="ECO:0000313" key="6">
    <source>
        <dbReference type="Proteomes" id="UP001603857"/>
    </source>
</evidence>
<protein>
    <recommendedName>
        <fullName evidence="4">Transcription factor CBF/NF-Y/archaeal histone domain-containing protein</fullName>
    </recommendedName>
</protein>
<reference evidence="5 6" key="1">
    <citation type="submission" date="2024-08" db="EMBL/GenBank/DDBJ databases">
        <title>Insights into the chromosomal genome structure of Flemingia macrophylla.</title>
        <authorList>
            <person name="Ding Y."/>
            <person name="Zhao Y."/>
            <person name="Bi W."/>
            <person name="Wu M."/>
            <person name="Zhao G."/>
            <person name="Gong Y."/>
            <person name="Li W."/>
            <person name="Zhang P."/>
        </authorList>
    </citation>
    <scope>NUCLEOTIDE SEQUENCE [LARGE SCALE GENOMIC DNA]</scope>
    <source>
        <strain evidence="5">DYQJB</strain>
        <tissue evidence="5">Leaf</tissue>
    </source>
</reference>
<sequence length="272" mass="30942">MSPSSTPKSEKKKTKTKTKTSENSKSETKPKKRVEKEESDTKKKNKKLKLCNGNSKPRDPKGVECNGEEEAKTNVFPMNRIRTMIKGEDPELRISQEALLAINNAAEKFLEQFTQDAYASCVQDRKKSLHYKHLELVVYKYESAYQLMEAFFLARLEELKGIFITIGLEFCRLVSFSLRVRNWIPSNSVNRVCLSVCFGVREISVTTKLDQLPYERRTGTCLPVGSSILYLYVIIAVTQVGSHTYGWNYVVNDSFSGCYSSAVEWSSSLPLQ</sequence>
<name>A0ABD1LYL9_9FABA</name>
<feature type="domain" description="Transcription factor CBF/NF-Y/archaeal histone" evidence="4">
    <location>
        <begin position="76"/>
        <end position="138"/>
    </location>
</feature>
<comment type="subcellular location">
    <subcellularLocation>
        <location evidence="1">Nucleus</location>
    </subcellularLocation>
</comment>
<evidence type="ECO:0000256" key="2">
    <source>
        <dbReference type="ARBA" id="ARBA00023242"/>
    </source>
</evidence>
<evidence type="ECO:0000313" key="5">
    <source>
        <dbReference type="EMBL" id="KAL2328627.1"/>
    </source>
</evidence>
<dbReference type="InterPro" id="IPR009072">
    <property type="entry name" value="Histone-fold"/>
</dbReference>
<keyword evidence="2" id="KW-0539">Nucleus</keyword>